<feature type="domain" description="SF3 helicase" evidence="17">
    <location>
        <begin position="412"/>
        <end position="562"/>
    </location>
</feature>
<feature type="modified residue" description="Phosphoserine; by host" evidence="15">
    <location>
        <position position="88"/>
    </location>
</feature>
<evidence type="ECO:0000313" key="18">
    <source>
        <dbReference type="EMBL" id="AQM73671.1"/>
    </source>
</evidence>
<keyword evidence="11 15" id="KW-0413">Isomerase</keyword>
<evidence type="ECO:0000256" key="3">
    <source>
        <dbReference type="ARBA" id="ARBA00022553"/>
    </source>
</evidence>
<evidence type="ECO:0000256" key="1">
    <source>
        <dbReference type="ARBA" id="ARBA00004147"/>
    </source>
</evidence>
<proteinExistence type="inferred from homology"/>
<dbReference type="InterPro" id="IPR001177">
    <property type="entry name" value="PPV_DNA_helicase_E1_C"/>
</dbReference>
<dbReference type="InterPro" id="IPR027417">
    <property type="entry name" value="P-loop_NTPase"/>
</dbReference>
<dbReference type="InterPro" id="IPR014015">
    <property type="entry name" value="Helicase_SF3_DNA-vir"/>
</dbReference>
<comment type="PTM">
    <text evidence="15">Sumoylated.</text>
</comment>
<evidence type="ECO:0000256" key="12">
    <source>
        <dbReference type="ARBA" id="ARBA00034617"/>
    </source>
</evidence>
<dbReference type="EMBL" id="MH777362">
    <property type="protein sequence ID" value="AYA94608.1"/>
    <property type="molecule type" value="Genomic_DNA"/>
</dbReference>
<evidence type="ECO:0000256" key="4">
    <source>
        <dbReference type="ARBA" id="ARBA00022562"/>
    </source>
</evidence>
<gene>
    <name evidence="15" type="primary">E1</name>
</gene>
<evidence type="ECO:0000256" key="16">
    <source>
        <dbReference type="PIRNR" id="PIRNR003383"/>
    </source>
</evidence>
<dbReference type="PIRSF" id="PIRSF003383">
    <property type="entry name" value="Rep_E1_papillomaV"/>
    <property type="match status" value="1"/>
</dbReference>
<feature type="cross-link" description="Glycyl lysine isopeptide (Lys-Gly) (interchain with G-Cter in SUMO)" evidence="15">
    <location>
        <position position="519"/>
    </location>
</feature>
<comment type="function">
    <text evidence="16">ATP-dependent DNA helicase required for initiation of viral DNA replication. It forms a complex with the viral E2 protein. The E1-E2 complex binds to the replication origin which contains binding sites for both proteins.</text>
</comment>
<keyword evidence="6 15" id="KW-0547">Nucleotide-binding</keyword>
<dbReference type="InterPro" id="IPR046935">
    <property type="entry name" value="PPV_E1_DBD_sf"/>
</dbReference>
<organism evidence="18">
    <name type="scientific">Human papillomavirus</name>
    <dbReference type="NCBI Taxonomy" id="10566"/>
    <lineage>
        <taxon>Viruses</taxon>
        <taxon>Monodnaviria</taxon>
        <taxon>Shotokuvirae</taxon>
        <taxon>Cossaviricota</taxon>
        <taxon>Papovaviricetes</taxon>
        <taxon>Zurhausenvirales</taxon>
        <taxon>Papillomaviridae</taxon>
    </lineage>
</organism>
<dbReference type="InterPro" id="IPR014000">
    <property type="entry name" value="PPV_DNA_helicase_E1_N"/>
</dbReference>
<keyword evidence="8 15" id="KW-0347">Helicase</keyword>
<evidence type="ECO:0000256" key="5">
    <source>
        <dbReference type="ARBA" id="ARBA00022705"/>
    </source>
</evidence>
<keyword evidence="7 15" id="KW-0378">Hydrolase</keyword>
<dbReference type="InterPro" id="IPR037102">
    <property type="entry name" value="Znf_lg_T-Ag_D1_dom_sf"/>
</dbReference>
<evidence type="ECO:0000256" key="2">
    <source>
        <dbReference type="ARBA" id="ARBA00022518"/>
    </source>
</evidence>
<dbReference type="Gene3D" id="3.40.1310.10">
    <property type="match status" value="1"/>
</dbReference>
<dbReference type="EC" id="5.6.2.4" evidence="15 16"/>
<feature type="short sequence motif" description="Nuclear export signal" evidence="15">
    <location>
        <begin position="96"/>
        <end position="105"/>
    </location>
</feature>
<keyword evidence="2 15" id="KW-0244">Early protein</keyword>
<feature type="binding site" evidence="15">
    <location>
        <begin position="438"/>
        <end position="445"/>
    </location>
    <ligand>
        <name>ATP</name>
        <dbReference type="ChEBI" id="CHEBI:30616"/>
    </ligand>
</feature>
<evidence type="ECO:0000256" key="9">
    <source>
        <dbReference type="ARBA" id="ARBA00022840"/>
    </source>
</evidence>
<dbReference type="SUPFAM" id="SSF52540">
    <property type="entry name" value="P-loop containing nucleoside triphosphate hydrolases"/>
    <property type="match status" value="1"/>
</dbReference>
<dbReference type="GO" id="GO:0016817">
    <property type="term" value="F:hydrolase activity, acting on acid anhydrides"/>
    <property type="evidence" value="ECO:0007669"/>
    <property type="project" value="InterPro"/>
</dbReference>
<comment type="caution">
    <text evidence="15">Lacks conserved residue(s) required for the propagation of feature annotation.</text>
</comment>
<reference evidence="18" key="1">
    <citation type="journal article" date="2016" name="J. Am. Acad. Dermatol.">
        <title>Human polyomavirus 6 and 7 are associated with pruritic and dyskeratotic dermatoses.</title>
        <authorList>
            <person name="Nguyen K.D."/>
            <person name="Lee E.E."/>
            <person name="Yue Y."/>
            <person name="Stork J."/>
            <person name="Pock L."/>
            <person name="North J.P."/>
            <person name="Vandergriff T."/>
            <person name="Cockerell C."/>
            <person name="Hosler G.A."/>
            <person name="Pastrana D.V."/>
            <person name="Buck C.B."/>
            <person name="Wang R.C."/>
        </authorList>
    </citation>
    <scope>NUCLEOTIDE SEQUENCE</scope>
    <source>
        <strain evidence="18">Dysk4</strain>
    </source>
</reference>
<protein>
    <recommendedName>
        <fullName evidence="15 16">Replication protein E1</fullName>
        <ecNumber evidence="15 16">5.6.2.4</ecNumber>
    </recommendedName>
    <alternativeName>
        <fullName evidence="15">ATP-dependent helicase E1</fullName>
    </alternativeName>
    <alternativeName>
        <fullName evidence="15">DNA 3'-5' helicase E1</fullName>
    </alternativeName>
</protein>
<dbReference type="GO" id="GO:0006260">
    <property type="term" value="P:DNA replication"/>
    <property type="evidence" value="ECO:0007669"/>
    <property type="project" value="UniProtKB-UniRule"/>
</dbReference>
<dbReference type="Pfam" id="PF00519">
    <property type="entry name" value="PPV_E1_C"/>
    <property type="match status" value="1"/>
</dbReference>
<comment type="similarity">
    <text evidence="15 16">Belongs to the papillomaviridae E1 protein family.</text>
</comment>
<keyword evidence="5 15" id="KW-0235">DNA replication</keyword>
<keyword evidence="4 15" id="KW-1048">Host nucleus</keyword>
<evidence type="ECO:0000259" key="17">
    <source>
        <dbReference type="PROSITE" id="PS51206"/>
    </source>
</evidence>
<dbReference type="HAMAP" id="MF_04000">
    <property type="entry name" value="PPV_E1"/>
    <property type="match status" value="1"/>
</dbReference>
<keyword evidence="15" id="KW-1017">Isopeptide bond</keyword>
<dbReference type="GO" id="GO:0042025">
    <property type="term" value="C:host cell nucleus"/>
    <property type="evidence" value="ECO:0007669"/>
    <property type="project" value="UniProtKB-SubCell"/>
</dbReference>
<accession>A0A1Q1PPD2</accession>
<comment type="catalytic activity">
    <reaction evidence="12 15">
        <text>Couples ATP hydrolysis with the unwinding of duplex DNA by translocating in the 3'-5' direction.</text>
        <dbReference type="EC" id="5.6.2.4"/>
    </reaction>
</comment>
<evidence type="ECO:0000256" key="7">
    <source>
        <dbReference type="ARBA" id="ARBA00022801"/>
    </source>
</evidence>
<sequence length="608" mass="69739">MGDSTKGTDTFDCLEGPSDWYIVNEADCMDDINCIDELFDDSTESNISNLLDDSDEVDQGNTLALFTEQLQEDCDKSIQFLKRKYVYSPQADIAALSPKLQAISISPHKDKQSKRRLNFQDSGIEQDEAENTITSQVETSIDNSVDNSPENNGAAGFQVLERSNQKAYMLYKFKETFGVSYTELVRNYKSDKSCNDNWVVVVTRAAEEVLEASKILIKKHSVFAQIIIRDFNGLYVVQFKSGKSRETVIKLFCAMLNVQAFQIMCDPPKVRSVAAALWFYKQSLVDKTYLYGSLPEWILTQTIVDHQSAAAPETFELSRLVQWGYDNDITDEAQMAYEYAELASSDSNAAAFLKHNNQVRFIRDACTMVKLYKRHEMKKMSMSEWIWQCCDKCDDGVGDWKPILQFLKFQHVNILDFLYVFKQFLKGTPKKNCLVFYGPPDSGKSYLAYALIKFIRGKVITYMNRNSQFWLQPLTDSKMGLLDDATLPCWNFIDIHMRTALDGNYVCVDSKHKAPIQMKIPPLLVTTNYDVKSDQSLLYLHNRLHCIYFPNKLPLTEQGNPIYEITDFTWKCFFRKLASQLDLTVPEKDDGVVDPTFQCHSRQSFESN</sequence>
<dbReference type="GO" id="GO:0005524">
    <property type="term" value="F:ATP binding"/>
    <property type="evidence" value="ECO:0007669"/>
    <property type="project" value="UniProtKB-UniRule"/>
</dbReference>
<evidence type="ECO:0000256" key="8">
    <source>
        <dbReference type="ARBA" id="ARBA00022806"/>
    </source>
</evidence>
<comment type="subcellular location">
    <subcellularLocation>
        <location evidence="1 15">Host nucleus</location>
    </subcellularLocation>
</comment>
<dbReference type="InterPro" id="IPR046832">
    <property type="entry name" value="PPV_E1_DBD"/>
</dbReference>
<feature type="modified residue" description="Phosphoserine; by host" evidence="15">
    <location>
        <position position="97"/>
    </location>
</feature>
<comment type="catalytic activity">
    <reaction evidence="13 15 16">
        <text>ATP + H2O = ADP + phosphate + H(+)</text>
        <dbReference type="Rhea" id="RHEA:13065"/>
        <dbReference type="ChEBI" id="CHEBI:15377"/>
        <dbReference type="ChEBI" id="CHEBI:15378"/>
        <dbReference type="ChEBI" id="CHEBI:30616"/>
        <dbReference type="ChEBI" id="CHEBI:43474"/>
        <dbReference type="ChEBI" id="CHEBI:456216"/>
        <dbReference type="EC" id="5.6.2.4"/>
    </reaction>
</comment>
<dbReference type="Gene3D" id="1.10.10.510">
    <property type="entry name" value="Zinc finger, large T-antigen D1 domain"/>
    <property type="match status" value="1"/>
</dbReference>
<dbReference type="EMBL" id="KX781283">
    <property type="protein sequence ID" value="AQM73671.1"/>
    <property type="molecule type" value="Genomic_DNA"/>
</dbReference>
<comment type="subunit">
    <text evidence="15">Can form hexamers. Interacts with E2 protein; this interaction increases E1 DNA binding specificity. Interacts with host DNA polymerase subunit POLA2. Interacts with host single stranded DNA-binding protein RPA1. Interacts with host TOP1; this interaction stimulates the enzymatic activity of TOP1.</text>
</comment>
<keyword evidence="9 15" id="KW-0067">ATP-binding</keyword>
<dbReference type="Pfam" id="PF20450">
    <property type="entry name" value="PPV_E1_DBD"/>
    <property type="match status" value="1"/>
</dbReference>
<keyword evidence="15" id="KW-0832">Ubl conjugation</keyword>
<feature type="short sequence motif" description="Nuclear localization signal" evidence="15">
    <location>
        <begin position="82"/>
        <end position="84"/>
    </location>
</feature>
<dbReference type="GO" id="GO:0043138">
    <property type="term" value="F:3'-5' DNA helicase activity"/>
    <property type="evidence" value="ECO:0007669"/>
    <property type="project" value="UniProtKB-UniRule"/>
</dbReference>
<dbReference type="Pfam" id="PF00524">
    <property type="entry name" value="PPV_E1_N"/>
    <property type="match status" value="1"/>
</dbReference>
<keyword evidence="3 15" id="KW-0597">Phosphoprotein</keyword>
<evidence type="ECO:0000256" key="13">
    <source>
        <dbReference type="ARBA" id="ARBA00048988"/>
    </source>
</evidence>
<comment type="PTM">
    <text evidence="15">Phosphorylated.</text>
</comment>
<evidence type="ECO:0000256" key="10">
    <source>
        <dbReference type="ARBA" id="ARBA00023125"/>
    </source>
</evidence>
<dbReference type="PROSITE" id="PS51206">
    <property type="entry name" value="SF3_HELICASE_1"/>
    <property type="match status" value="1"/>
</dbReference>
<dbReference type="InterPro" id="IPR016393">
    <property type="entry name" value="Rep_E1_papillomaV"/>
</dbReference>
<evidence type="ECO:0000256" key="6">
    <source>
        <dbReference type="ARBA" id="ARBA00022741"/>
    </source>
</evidence>
<keyword evidence="10 15" id="KW-0238">DNA-binding</keyword>
<dbReference type="Gene3D" id="3.40.50.300">
    <property type="entry name" value="P-loop containing nucleotide triphosphate hydrolases"/>
    <property type="match status" value="1"/>
</dbReference>
<evidence type="ECO:0000256" key="14">
    <source>
        <dbReference type="ARBA" id="ARBA00093297"/>
    </source>
</evidence>
<name>A0A1Q1PPD2_9PAPI</name>
<dbReference type="GO" id="GO:0003677">
    <property type="term" value="F:DNA binding"/>
    <property type="evidence" value="ECO:0007669"/>
    <property type="project" value="UniProtKB-UniRule"/>
</dbReference>
<dbReference type="SUPFAM" id="SSF55464">
    <property type="entry name" value="Origin of replication-binding domain, RBD-like"/>
    <property type="match status" value="1"/>
</dbReference>
<evidence type="ECO:0000313" key="19">
    <source>
        <dbReference type="EMBL" id="AYA94608.1"/>
    </source>
</evidence>
<evidence type="ECO:0000256" key="15">
    <source>
        <dbReference type="HAMAP-Rule" id="MF_04000"/>
    </source>
</evidence>
<reference evidence="19" key="2">
    <citation type="journal article" date="2018" name="Nat. Med.">
        <title>Expanded skin virome in DOCK8-deficient patients.</title>
        <authorList>
            <consortium name="NISC Comparative Sequencing Program"/>
            <person name="Tirosh O."/>
            <person name="Conlan S."/>
            <person name="Deming C."/>
            <person name="Lee-Lin S.Q."/>
            <person name="Huang X."/>
            <person name="Su H.C."/>
            <person name="Freeman A.F."/>
            <person name="Segre J.A."/>
            <person name="Kong H.H."/>
        </authorList>
    </citation>
    <scope>NUCLEOTIDE SEQUENCE</scope>
    <source>
        <strain evidence="19">HPV-mSK_223</strain>
    </source>
</reference>
<comment type="function">
    <text evidence="14 15">ATP-dependent DNA 3'-5' helicase required for initiation of viral DNA replication. It forms a complex with the viral E2 protein. The E1-E2 complex binds to the replication origin which contains binding sites for both proteins. During the initial step, a dimer of E1 interacts with a dimer of protein E2 leading to a complex that binds the viral origin of replication with high specificity. Then, a second dimer of E1 displaces the E2 dimer in an ATP-dependent manner to form the E1 tetramer. Following this, two E1 monomers are added to each half of the site, which results in the formation of two E1 trimers on the viral ori. Subsequently, two hexamers will be created. The double hexamer acts as a bi-directional helicase machinery and unwinds the viral DNA and then recruits the host DNA polymerase to start replication.</text>
</comment>
<evidence type="ECO:0000256" key="11">
    <source>
        <dbReference type="ARBA" id="ARBA00023235"/>
    </source>
</evidence>